<dbReference type="AlphaFoldDB" id="A0AAD7N8T5"/>
<dbReference type="Gene3D" id="3.40.50.300">
    <property type="entry name" value="P-loop containing nucleotide triphosphate hydrolases"/>
    <property type="match status" value="1"/>
</dbReference>
<dbReference type="InterPro" id="IPR049052">
    <property type="entry name" value="nSTAND1"/>
</dbReference>
<comment type="caution">
    <text evidence="2">The sequence shown here is derived from an EMBL/GenBank/DDBJ whole genome shotgun (WGS) entry which is preliminary data.</text>
</comment>
<dbReference type="Proteomes" id="UP001215598">
    <property type="component" value="Unassembled WGS sequence"/>
</dbReference>
<proteinExistence type="predicted"/>
<dbReference type="InterPro" id="IPR027417">
    <property type="entry name" value="P-loop_NTPase"/>
</dbReference>
<evidence type="ECO:0000313" key="2">
    <source>
        <dbReference type="EMBL" id="KAJ7749455.1"/>
    </source>
</evidence>
<reference evidence="2" key="1">
    <citation type="submission" date="2023-03" db="EMBL/GenBank/DDBJ databases">
        <title>Massive genome expansion in bonnet fungi (Mycena s.s.) driven by repeated elements and novel gene families across ecological guilds.</title>
        <authorList>
            <consortium name="Lawrence Berkeley National Laboratory"/>
            <person name="Harder C.B."/>
            <person name="Miyauchi S."/>
            <person name="Viragh M."/>
            <person name="Kuo A."/>
            <person name="Thoen E."/>
            <person name="Andreopoulos B."/>
            <person name="Lu D."/>
            <person name="Skrede I."/>
            <person name="Drula E."/>
            <person name="Henrissat B."/>
            <person name="Morin E."/>
            <person name="Kohler A."/>
            <person name="Barry K."/>
            <person name="LaButti K."/>
            <person name="Morin E."/>
            <person name="Salamov A."/>
            <person name="Lipzen A."/>
            <person name="Mereny Z."/>
            <person name="Hegedus B."/>
            <person name="Baldrian P."/>
            <person name="Stursova M."/>
            <person name="Weitz H."/>
            <person name="Taylor A."/>
            <person name="Grigoriev I.V."/>
            <person name="Nagy L.G."/>
            <person name="Martin F."/>
            <person name="Kauserud H."/>
        </authorList>
    </citation>
    <scope>NUCLEOTIDE SEQUENCE</scope>
    <source>
        <strain evidence="2">CBHHK182m</strain>
    </source>
</reference>
<organism evidence="2 3">
    <name type="scientific">Mycena metata</name>
    <dbReference type="NCBI Taxonomy" id="1033252"/>
    <lineage>
        <taxon>Eukaryota</taxon>
        <taxon>Fungi</taxon>
        <taxon>Dikarya</taxon>
        <taxon>Basidiomycota</taxon>
        <taxon>Agaricomycotina</taxon>
        <taxon>Agaricomycetes</taxon>
        <taxon>Agaricomycetidae</taxon>
        <taxon>Agaricales</taxon>
        <taxon>Marasmiineae</taxon>
        <taxon>Mycenaceae</taxon>
        <taxon>Mycena</taxon>
    </lineage>
</organism>
<evidence type="ECO:0000259" key="1">
    <source>
        <dbReference type="Pfam" id="PF20703"/>
    </source>
</evidence>
<name>A0AAD7N8T5_9AGAR</name>
<feature type="non-terminal residue" evidence="2">
    <location>
        <position position="1"/>
    </location>
</feature>
<dbReference type="EMBL" id="JARKIB010000069">
    <property type="protein sequence ID" value="KAJ7749455.1"/>
    <property type="molecule type" value="Genomic_DNA"/>
</dbReference>
<feature type="domain" description="Novel STAND NTPase 1" evidence="1">
    <location>
        <begin position="3"/>
        <end position="131"/>
    </location>
</feature>
<evidence type="ECO:0000313" key="3">
    <source>
        <dbReference type="Proteomes" id="UP001215598"/>
    </source>
</evidence>
<dbReference type="SUPFAM" id="SSF52540">
    <property type="entry name" value="P-loop containing nucleoside triphosphate hydrolases"/>
    <property type="match status" value="1"/>
</dbReference>
<keyword evidence="3" id="KW-1185">Reference proteome</keyword>
<feature type="non-terminal residue" evidence="2">
    <location>
        <position position="131"/>
    </location>
</feature>
<protein>
    <recommendedName>
        <fullName evidence="1">Novel STAND NTPase 1 domain-containing protein</fullName>
    </recommendedName>
</protein>
<dbReference type="Pfam" id="PF20703">
    <property type="entry name" value="nSTAND1"/>
    <property type="match status" value="1"/>
</dbReference>
<gene>
    <name evidence="2" type="ORF">B0H16DRAFT_1222322</name>
</gene>
<sequence length="131" mass="14397">LPADPKIFHGRESELVDILDHFSQGTPRIAILGAGGMGKTSLASTVLHHDDITIKYQENRFFVACETAASKVELAGLVGAHLGMKPGQDLTRAVLYRLSEGPPTLLVLDNLETVWEPFESRKEIEEFLSLL</sequence>
<accession>A0AAD7N8T5</accession>